<organism evidence="5 6">
    <name type="scientific">Aspergillus tubingensis (strain CBS 134.48)</name>
    <dbReference type="NCBI Taxonomy" id="767770"/>
    <lineage>
        <taxon>Eukaryota</taxon>
        <taxon>Fungi</taxon>
        <taxon>Dikarya</taxon>
        <taxon>Ascomycota</taxon>
        <taxon>Pezizomycotina</taxon>
        <taxon>Eurotiomycetes</taxon>
        <taxon>Eurotiomycetidae</taxon>
        <taxon>Eurotiales</taxon>
        <taxon>Aspergillaceae</taxon>
        <taxon>Aspergillus</taxon>
        <taxon>Aspergillus subgen. Circumdati</taxon>
    </lineage>
</organism>
<evidence type="ECO:0000256" key="2">
    <source>
        <dbReference type="ARBA" id="ARBA00022771"/>
    </source>
</evidence>
<keyword evidence="3" id="KW-0862">Zinc</keyword>
<dbReference type="InterPro" id="IPR002893">
    <property type="entry name" value="Znf_MYND"/>
</dbReference>
<dbReference type="InterPro" id="IPR027796">
    <property type="entry name" value="OTT_1508_deam-like"/>
</dbReference>
<evidence type="ECO:0000313" key="6">
    <source>
        <dbReference type="Proteomes" id="UP000184304"/>
    </source>
</evidence>
<dbReference type="Proteomes" id="UP000184304">
    <property type="component" value="Unassembled WGS sequence"/>
</dbReference>
<keyword evidence="1" id="KW-0479">Metal-binding</keyword>
<dbReference type="Pfam" id="PF14441">
    <property type="entry name" value="OTT_1508_deam"/>
    <property type="match status" value="1"/>
</dbReference>
<dbReference type="GO" id="GO:0008270">
    <property type="term" value="F:zinc ion binding"/>
    <property type="evidence" value="ECO:0007669"/>
    <property type="project" value="UniProtKB-KW"/>
</dbReference>
<accession>A0A1L9N751</accession>
<dbReference type="OMA" id="CYPAWGV"/>
<dbReference type="OrthoDB" id="432970at2759"/>
<protein>
    <recommendedName>
        <fullName evidence="4">MYND-type domain-containing protein</fullName>
    </recommendedName>
</protein>
<evidence type="ECO:0000256" key="1">
    <source>
        <dbReference type="ARBA" id="ARBA00022723"/>
    </source>
</evidence>
<evidence type="ECO:0000313" key="5">
    <source>
        <dbReference type="EMBL" id="OJI85116.1"/>
    </source>
</evidence>
<dbReference type="SUPFAM" id="SSF144232">
    <property type="entry name" value="HIT/MYND zinc finger-like"/>
    <property type="match status" value="1"/>
</dbReference>
<dbReference type="Pfam" id="PF01753">
    <property type="entry name" value="zf-MYND"/>
    <property type="match status" value="1"/>
</dbReference>
<evidence type="ECO:0000256" key="3">
    <source>
        <dbReference type="ARBA" id="ARBA00022833"/>
    </source>
</evidence>
<sequence length="878" mass="99014">MSSEKSNLQGEHIARVVWAAHILAYLTKGRSHAQVEKVEDDVASNTDSEIETEVAVDGEVDTATAKAVPLSASRESVLRKFLDCICQLLSSPSKGWEGVTAASMRESSGNVFVEVARNDGFGSDCGVFDPAILEYCRMMEEYLTSCVSTEEPTITTKSLTEFEAASINYTASRVDYWIPACRRTYANRHIDTDWNPQTWPGRESAAQTWTSMADLLLCSNSKRMAADIRTLSVQRAYSCVSSREVHHLLLDALGLKVGSQLWLCLRFVARPLTDCQRLREITLWESDLRHARISLVPSAPKTTLQKERVVDIATAWELLDLGIATEPVIELLDPYRHMFKQACAKSLSLHAEIQLICYQEECRGPRRMLQYFGCSKKSCLFCETFLAAMHDPIETRGRHGVCYPAWGVPCLNSDAVYLAATELENDLVNRIRDAINKTIRPGATAALPNVMQSDFVSDFSKLTLEEWRQRQKIVDIARAEQTTNWTKLQLIPAIGRCRSIHYCSKDCQESDSSSHNLLCKKFATLPERPSPEHKRAILFPVDKTEPDLIWVPTERRYDEECRVWWTKALVCSYLGPGSPITGRLHVVHNEVRGRKLGSGMFDYCVILLHREAYLFDGSPSNKSILASVRASGAASPPHAYNGPMVAMREVNPESYADIQLSDFRHLMDYLITYASTDVRESVPDLQYRAPTVVRGVKICCDGEIKLHGSEPFVSIDLKRSTRHLLSVTQGNSHSSISALLGIPLIFWKDPDAEFHVKPPGWDATQCASSNDNAAFMIKITNPSDPLWGWAPPSWNHDIGNVWVVREDGQDLDVREVAMMCHFARFKLRRMFEDAMELEVSTVEDRKRVLKYITRENMRAFWEETGGDEPDRSHDDLSD</sequence>
<dbReference type="EMBL" id="KV878198">
    <property type="protein sequence ID" value="OJI85116.1"/>
    <property type="molecule type" value="Genomic_DNA"/>
</dbReference>
<reference evidence="6" key="1">
    <citation type="journal article" date="2017" name="Genome Biol.">
        <title>Comparative genomics reveals high biological diversity and specific adaptations in the industrially and medically important fungal genus Aspergillus.</title>
        <authorList>
            <person name="de Vries R.P."/>
            <person name="Riley R."/>
            <person name="Wiebenga A."/>
            <person name="Aguilar-Osorio G."/>
            <person name="Amillis S."/>
            <person name="Uchima C.A."/>
            <person name="Anderluh G."/>
            <person name="Asadollahi M."/>
            <person name="Askin M."/>
            <person name="Barry K."/>
            <person name="Battaglia E."/>
            <person name="Bayram O."/>
            <person name="Benocci T."/>
            <person name="Braus-Stromeyer S.A."/>
            <person name="Caldana C."/>
            <person name="Canovas D."/>
            <person name="Cerqueira G.C."/>
            <person name="Chen F."/>
            <person name="Chen W."/>
            <person name="Choi C."/>
            <person name="Clum A."/>
            <person name="Dos Santos R.A."/>
            <person name="Damasio A.R."/>
            <person name="Diallinas G."/>
            <person name="Emri T."/>
            <person name="Fekete E."/>
            <person name="Flipphi M."/>
            <person name="Freyberg S."/>
            <person name="Gallo A."/>
            <person name="Gournas C."/>
            <person name="Habgood R."/>
            <person name="Hainaut M."/>
            <person name="Harispe M.L."/>
            <person name="Henrissat B."/>
            <person name="Hilden K.S."/>
            <person name="Hope R."/>
            <person name="Hossain A."/>
            <person name="Karabika E."/>
            <person name="Karaffa L."/>
            <person name="Karanyi Z."/>
            <person name="Krasevec N."/>
            <person name="Kuo A."/>
            <person name="Kusch H."/>
            <person name="LaButti K."/>
            <person name="Lagendijk E.L."/>
            <person name="Lapidus A."/>
            <person name="Levasseur A."/>
            <person name="Lindquist E."/>
            <person name="Lipzen A."/>
            <person name="Logrieco A.F."/>
            <person name="MacCabe A."/>
            <person name="Maekelae M.R."/>
            <person name="Malavazi I."/>
            <person name="Melin P."/>
            <person name="Meyer V."/>
            <person name="Mielnichuk N."/>
            <person name="Miskei M."/>
            <person name="Molnar A.P."/>
            <person name="Mule G."/>
            <person name="Ngan C.Y."/>
            <person name="Orejas M."/>
            <person name="Orosz E."/>
            <person name="Ouedraogo J.P."/>
            <person name="Overkamp K.M."/>
            <person name="Park H.-S."/>
            <person name="Perrone G."/>
            <person name="Piumi F."/>
            <person name="Punt P.J."/>
            <person name="Ram A.F."/>
            <person name="Ramon A."/>
            <person name="Rauscher S."/>
            <person name="Record E."/>
            <person name="Riano-Pachon D.M."/>
            <person name="Robert V."/>
            <person name="Roehrig J."/>
            <person name="Ruller R."/>
            <person name="Salamov A."/>
            <person name="Salih N.S."/>
            <person name="Samson R.A."/>
            <person name="Sandor E."/>
            <person name="Sanguinetti M."/>
            <person name="Schuetze T."/>
            <person name="Sepcic K."/>
            <person name="Shelest E."/>
            <person name="Sherlock G."/>
            <person name="Sophianopoulou V."/>
            <person name="Squina F.M."/>
            <person name="Sun H."/>
            <person name="Susca A."/>
            <person name="Todd R.B."/>
            <person name="Tsang A."/>
            <person name="Unkles S.E."/>
            <person name="van de Wiele N."/>
            <person name="van Rossen-Uffink D."/>
            <person name="Oliveira J.V."/>
            <person name="Vesth T.C."/>
            <person name="Visser J."/>
            <person name="Yu J.-H."/>
            <person name="Zhou M."/>
            <person name="Andersen M.R."/>
            <person name="Archer D.B."/>
            <person name="Baker S.E."/>
            <person name="Benoit I."/>
            <person name="Brakhage A.A."/>
            <person name="Braus G.H."/>
            <person name="Fischer R."/>
            <person name="Frisvad J.C."/>
            <person name="Goldman G.H."/>
            <person name="Houbraken J."/>
            <person name="Oakley B."/>
            <person name="Pocsi I."/>
            <person name="Scazzocchio C."/>
            <person name="Seiboth B."/>
            <person name="vanKuyk P.A."/>
            <person name="Wortman J."/>
            <person name="Dyer P.S."/>
            <person name="Grigoriev I.V."/>
        </authorList>
    </citation>
    <scope>NUCLEOTIDE SEQUENCE [LARGE SCALE GENOMIC DNA]</scope>
    <source>
        <strain evidence="6">CBS 134.48</strain>
    </source>
</reference>
<dbReference type="VEuPathDB" id="FungiDB:ASPTUDRAFT_54787"/>
<proteinExistence type="predicted"/>
<keyword evidence="6" id="KW-1185">Reference proteome</keyword>
<feature type="domain" description="MYND-type" evidence="4">
    <location>
        <begin position="495"/>
        <end position="519"/>
    </location>
</feature>
<evidence type="ECO:0000259" key="4">
    <source>
        <dbReference type="Pfam" id="PF01753"/>
    </source>
</evidence>
<gene>
    <name evidence="5" type="ORF">ASPTUDRAFT_54787</name>
</gene>
<keyword evidence="2" id="KW-0863">Zinc-finger</keyword>
<dbReference type="Gene3D" id="6.10.140.2220">
    <property type="match status" value="1"/>
</dbReference>
<dbReference type="STRING" id="767770.A0A1L9N751"/>
<name>A0A1L9N751_ASPTC</name>
<dbReference type="AlphaFoldDB" id="A0A1L9N751"/>